<accession>A0A7U3VPY9</accession>
<organism evidence="1 2">
    <name type="scientific">Actinacidiphila reveromycinica</name>
    <dbReference type="NCBI Taxonomy" id="659352"/>
    <lineage>
        <taxon>Bacteria</taxon>
        <taxon>Bacillati</taxon>
        <taxon>Actinomycetota</taxon>
        <taxon>Actinomycetes</taxon>
        <taxon>Kitasatosporales</taxon>
        <taxon>Streptomycetaceae</taxon>
        <taxon>Actinacidiphila</taxon>
    </lineage>
</organism>
<reference evidence="1 2" key="1">
    <citation type="journal article" date="2010" name="J. Bacteriol.">
        <title>Biochemical characterization of a novel indole prenyltransferase from Streptomyces sp. SN-593.</title>
        <authorList>
            <person name="Takahashi S."/>
            <person name="Takagi H."/>
            <person name="Toyoda A."/>
            <person name="Uramoto M."/>
            <person name="Nogawa T."/>
            <person name="Ueki M."/>
            <person name="Sakaki Y."/>
            <person name="Osada H."/>
        </authorList>
    </citation>
    <scope>NUCLEOTIDE SEQUENCE [LARGE SCALE GENOMIC DNA]</scope>
    <source>
        <strain evidence="1 2">SN-593</strain>
    </source>
</reference>
<dbReference type="RefSeq" id="WP_202235282.1">
    <property type="nucleotide sequence ID" value="NZ_AP018365.1"/>
</dbReference>
<dbReference type="Proteomes" id="UP000595703">
    <property type="component" value="Chromosome"/>
</dbReference>
<name>A0A7U3VPY9_9ACTN</name>
<evidence type="ECO:0000313" key="2">
    <source>
        <dbReference type="Proteomes" id="UP000595703"/>
    </source>
</evidence>
<sequence>MSTNTRHAHKVSITSDGPTKASVVVDGVDLAAGLTGLTLTMGVGQIPQLTLDVQMIDVTEIHDIDAQVLIPDTARNVLTTLGWTPPHDSEVSTR</sequence>
<dbReference type="AlphaFoldDB" id="A0A7U3VPY9"/>
<keyword evidence="2" id="KW-1185">Reference proteome</keyword>
<gene>
    <name evidence="1" type="ORF">RVR_5811</name>
</gene>
<reference evidence="1 2" key="4">
    <citation type="journal article" date="2020" name="Sci. Rep.">
        <title>beta-carboline chemical signals induce reveromycin production through a LuxR family regulator in Streptomyces sp. SN-593.</title>
        <authorList>
            <person name="Panthee S."/>
            <person name="Kito N."/>
            <person name="Hayashi T."/>
            <person name="Shimizu T."/>
            <person name="Ishikawa J."/>
            <person name="Hamamoto H."/>
            <person name="Osada H."/>
            <person name="Takahashi S."/>
        </authorList>
    </citation>
    <scope>NUCLEOTIDE SEQUENCE [LARGE SCALE GENOMIC DNA]</scope>
    <source>
        <strain evidence="1 2">SN-593</strain>
    </source>
</reference>
<reference evidence="1 2" key="3">
    <citation type="journal article" date="2011" name="Nat. Chem. Biol.">
        <title>Reveromycin A biosynthesis uses RevG and RevJ for stereospecific spiroacetal formation.</title>
        <authorList>
            <person name="Takahashi S."/>
            <person name="Toyoda A."/>
            <person name="Sekiyama Y."/>
            <person name="Takagi H."/>
            <person name="Nogawa T."/>
            <person name="Uramoto M."/>
            <person name="Suzuki R."/>
            <person name="Koshino H."/>
            <person name="Kumano T."/>
            <person name="Panthee S."/>
            <person name="Dairi T."/>
            <person name="Ishikawa J."/>
            <person name="Ikeda H."/>
            <person name="Sakaki Y."/>
            <person name="Osada H."/>
        </authorList>
    </citation>
    <scope>NUCLEOTIDE SEQUENCE [LARGE SCALE GENOMIC DNA]</scope>
    <source>
        <strain evidence="1 2">SN-593</strain>
    </source>
</reference>
<reference evidence="1 2" key="2">
    <citation type="journal article" date="2011" name="J. Antibiot.">
        <title>Furaquinocins I and J: novel polyketide isoprenoid hybrid compounds from Streptomyces reveromyceticus SN-593.</title>
        <authorList>
            <person name="Panthee S."/>
            <person name="Takahashi S."/>
            <person name="Takagi H."/>
            <person name="Nogawa T."/>
            <person name="Oowada E."/>
            <person name="Uramoto M."/>
            <person name="Osada H."/>
        </authorList>
    </citation>
    <scope>NUCLEOTIDE SEQUENCE [LARGE SCALE GENOMIC DNA]</scope>
    <source>
        <strain evidence="1 2">SN-593</strain>
    </source>
</reference>
<evidence type="ECO:0000313" key="1">
    <source>
        <dbReference type="EMBL" id="BBA99267.1"/>
    </source>
</evidence>
<protein>
    <submittedName>
        <fullName evidence="1">Uncharacterized protein</fullName>
    </submittedName>
</protein>
<proteinExistence type="predicted"/>
<dbReference type="KEGG" id="arev:RVR_5811"/>
<dbReference type="EMBL" id="AP018365">
    <property type="protein sequence ID" value="BBA99267.1"/>
    <property type="molecule type" value="Genomic_DNA"/>
</dbReference>